<proteinExistence type="predicted"/>
<keyword evidence="2" id="KW-1185">Reference proteome</keyword>
<reference evidence="1 2" key="1">
    <citation type="submission" date="2024-01" db="EMBL/GenBank/DDBJ databases">
        <title>Mesobacterium rodlantinim sp. nov., isolated from shallow sea hydrothermal systems off Kueishantao Island.</title>
        <authorList>
            <person name="Su Z."/>
            <person name="Tang K."/>
        </authorList>
    </citation>
    <scope>NUCLEOTIDE SEQUENCE [LARGE SCALE GENOMIC DNA]</scope>
    <source>
        <strain evidence="1 2">TK19101</strain>
    </source>
</reference>
<sequence>MSLITTPNMADHDAAYARLIAAHKGLSETQSAALNARLILVLMNHVGDLSVLEEAIALAESAGA</sequence>
<dbReference type="EMBL" id="JAYLLH010000008">
    <property type="protein sequence ID" value="MEC3861110.1"/>
    <property type="molecule type" value="Genomic_DNA"/>
</dbReference>
<evidence type="ECO:0000313" key="1">
    <source>
        <dbReference type="EMBL" id="MEC3861110.1"/>
    </source>
</evidence>
<comment type="caution">
    <text evidence="1">The sequence shown here is derived from an EMBL/GenBank/DDBJ whole genome shotgun (WGS) entry which is preliminary data.</text>
</comment>
<dbReference type="Proteomes" id="UP001348149">
    <property type="component" value="Unassembled WGS sequence"/>
</dbReference>
<accession>A0ABU6HIZ4</accession>
<protein>
    <submittedName>
        <fullName evidence="1">DUF2783 domain-containing protein</fullName>
    </submittedName>
</protein>
<dbReference type="RefSeq" id="WP_326296795.1">
    <property type="nucleotide sequence ID" value="NZ_JAYLLH010000008.1"/>
</dbReference>
<name>A0ABU6HIZ4_9RHOB</name>
<evidence type="ECO:0000313" key="2">
    <source>
        <dbReference type="Proteomes" id="UP001348149"/>
    </source>
</evidence>
<organism evidence="1 2">
    <name type="scientific">Mesobacterium hydrothermale</name>
    <dbReference type="NCBI Taxonomy" id="3111907"/>
    <lineage>
        <taxon>Bacteria</taxon>
        <taxon>Pseudomonadati</taxon>
        <taxon>Pseudomonadota</taxon>
        <taxon>Alphaproteobacteria</taxon>
        <taxon>Rhodobacterales</taxon>
        <taxon>Roseobacteraceae</taxon>
        <taxon>Mesobacterium</taxon>
    </lineage>
</organism>
<dbReference type="Pfam" id="PF10932">
    <property type="entry name" value="DUF2783"/>
    <property type="match status" value="1"/>
</dbReference>
<dbReference type="InterPro" id="IPR021233">
    <property type="entry name" value="DUF2783"/>
</dbReference>
<gene>
    <name evidence="1" type="ORF">VK792_07430</name>
</gene>